<feature type="compositionally biased region" description="Polar residues" evidence="1">
    <location>
        <begin position="278"/>
        <end position="288"/>
    </location>
</feature>
<organism evidence="2 3">
    <name type="scientific">Aureobasidium namibiae CBS 147.97</name>
    <dbReference type="NCBI Taxonomy" id="1043004"/>
    <lineage>
        <taxon>Eukaryota</taxon>
        <taxon>Fungi</taxon>
        <taxon>Dikarya</taxon>
        <taxon>Ascomycota</taxon>
        <taxon>Pezizomycotina</taxon>
        <taxon>Dothideomycetes</taxon>
        <taxon>Dothideomycetidae</taxon>
        <taxon>Dothideales</taxon>
        <taxon>Saccotheciaceae</taxon>
        <taxon>Aureobasidium</taxon>
    </lineage>
</organism>
<dbReference type="HOGENOM" id="CLU_700156_0_0_1"/>
<dbReference type="AlphaFoldDB" id="A0A074WX35"/>
<reference evidence="2 3" key="1">
    <citation type="journal article" date="2014" name="BMC Genomics">
        <title>Genome sequencing of four Aureobasidium pullulans varieties: biotechnological potential, stress tolerance, and description of new species.</title>
        <authorList>
            <person name="Gostin Ar C."/>
            <person name="Ohm R.A."/>
            <person name="Kogej T."/>
            <person name="Sonjak S."/>
            <person name="Turk M."/>
            <person name="Zajc J."/>
            <person name="Zalar P."/>
            <person name="Grube M."/>
            <person name="Sun H."/>
            <person name="Han J."/>
            <person name="Sharma A."/>
            <person name="Chiniquy J."/>
            <person name="Ngan C.Y."/>
            <person name="Lipzen A."/>
            <person name="Barry K."/>
            <person name="Grigoriev I.V."/>
            <person name="Gunde-Cimerman N."/>
        </authorList>
    </citation>
    <scope>NUCLEOTIDE SEQUENCE [LARGE SCALE GENOMIC DNA]</scope>
    <source>
        <strain evidence="2 3">CBS 147.97</strain>
    </source>
</reference>
<feature type="compositionally biased region" description="Polar residues" evidence="1">
    <location>
        <begin position="194"/>
        <end position="204"/>
    </location>
</feature>
<feature type="compositionally biased region" description="Low complexity" evidence="1">
    <location>
        <begin position="289"/>
        <end position="309"/>
    </location>
</feature>
<proteinExistence type="predicted"/>
<gene>
    <name evidence="2" type="ORF">M436DRAFT_77604</name>
</gene>
<name>A0A074WX35_9PEZI</name>
<feature type="region of interest" description="Disordered" evidence="1">
    <location>
        <begin position="184"/>
        <end position="208"/>
    </location>
</feature>
<feature type="region of interest" description="Disordered" evidence="1">
    <location>
        <begin position="1"/>
        <end position="33"/>
    </location>
</feature>
<dbReference type="OrthoDB" id="3868700at2759"/>
<protein>
    <submittedName>
        <fullName evidence="2">Uncharacterized protein</fullName>
    </submittedName>
</protein>
<feature type="compositionally biased region" description="Basic and acidic residues" evidence="1">
    <location>
        <begin position="266"/>
        <end position="277"/>
    </location>
</feature>
<evidence type="ECO:0000256" key="1">
    <source>
        <dbReference type="SAM" id="MobiDB-lite"/>
    </source>
</evidence>
<feature type="region of interest" description="Disordered" evidence="1">
    <location>
        <begin position="230"/>
        <end position="325"/>
    </location>
</feature>
<accession>A0A074WX35</accession>
<keyword evidence="3" id="KW-1185">Reference proteome</keyword>
<dbReference type="RefSeq" id="XP_013432387.1">
    <property type="nucleotide sequence ID" value="XM_013576933.1"/>
</dbReference>
<dbReference type="GeneID" id="25416061"/>
<dbReference type="EMBL" id="KL584702">
    <property type="protein sequence ID" value="KEQ77733.1"/>
    <property type="molecule type" value="Genomic_DNA"/>
</dbReference>
<evidence type="ECO:0000313" key="3">
    <source>
        <dbReference type="Proteomes" id="UP000027730"/>
    </source>
</evidence>
<evidence type="ECO:0000313" key="2">
    <source>
        <dbReference type="EMBL" id="KEQ77733.1"/>
    </source>
</evidence>
<sequence>MARIMQTARKNTAKSAPGNLETRSLHRTGFKSKQEAAATKLPLKLNNILQLARPRWPANDEVTPEISLRKIRQLESGNVDEKLMACFARHIIKPGQHNRARCWVSRRSLRKAFPEHFGQAGFLAESTWQHKAASDFGLPDIFFRCVDDRRALLGPHKSVEHMIADIGYAPDLKALSHNEYQWLQQRDSNDEQDSSTNLEQSSTPVRLDVHNEISLDAKNVGENITQLPEHLQPMPSVGSHPRRNTKAPAISKITPSRDLTLPIKAEPMESLRHEHGTSSHQPKLSTPRTTGTQGDNTHTTTQHNTQGQQEQVGTITEPAQLPGPSGANNMTAVKTILIPRLCDILQDFPTAPNDELFLPLLHQSHGRKSARYHRGEVPRSVYSRGHSLHQQFGY</sequence>
<dbReference type="Proteomes" id="UP000027730">
    <property type="component" value="Unassembled WGS sequence"/>
</dbReference>